<dbReference type="AlphaFoldDB" id="A0A845QDD3"/>
<reference evidence="1 2" key="1">
    <citation type="journal article" date="2016" name="Int. J. Syst. Evol. Microbiol.">
        <title>Pyruvatibacter mobilis gen. nov., sp. nov., a marine bacterium from the culture broth of Picochlorum sp. 122.</title>
        <authorList>
            <person name="Wang G."/>
            <person name="Tang M."/>
            <person name="Wu H."/>
            <person name="Dai S."/>
            <person name="Li T."/>
            <person name="Chen C."/>
            <person name="He H."/>
            <person name="Fan J."/>
            <person name="Xiang W."/>
            <person name="Li X."/>
        </authorList>
    </citation>
    <scope>NUCLEOTIDE SEQUENCE [LARGE SCALE GENOMIC DNA]</scope>
    <source>
        <strain evidence="1 2">GYP-11</strain>
    </source>
</reference>
<dbReference type="OrthoDB" id="7160947at2"/>
<comment type="caution">
    <text evidence="1">The sequence shown here is derived from an EMBL/GenBank/DDBJ whole genome shotgun (WGS) entry which is preliminary data.</text>
</comment>
<dbReference type="GeneID" id="300655375"/>
<dbReference type="EMBL" id="WXYQ01000007">
    <property type="protein sequence ID" value="NBG96226.1"/>
    <property type="molecule type" value="Genomic_DNA"/>
</dbReference>
<organism evidence="1 2">
    <name type="scientific">Pyruvatibacter mobilis</name>
    <dbReference type="NCBI Taxonomy" id="1712261"/>
    <lineage>
        <taxon>Bacteria</taxon>
        <taxon>Pseudomonadati</taxon>
        <taxon>Pseudomonadota</taxon>
        <taxon>Alphaproteobacteria</taxon>
        <taxon>Hyphomicrobiales</taxon>
        <taxon>Parvibaculaceae</taxon>
        <taxon>Pyruvatibacter</taxon>
    </lineage>
</organism>
<dbReference type="InterPro" id="IPR007922">
    <property type="entry name" value="DciA-like"/>
</dbReference>
<protein>
    <submittedName>
        <fullName evidence="1">DUF721 domain-containing protein</fullName>
    </submittedName>
</protein>
<dbReference type="Proteomes" id="UP000470384">
    <property type="component" value="Unassembled WGS sequence"/>
</dbReference>
<dbReference type="Pfam" id="PF05258">
    <property type="entry name" value="DciA"/>
    <property type="match status" value="1"/>
</dbReference>
<dbReference type="InterPro" id="IPR010593">
    <property type="entry name" value="DUF1159"/>
</dbReference>
<dbReference type="PIRSF" id="PIRSF032064">
    <property type="entry name" value="UCP032064"/>
    <property type="match status" value="1"/>
</dbReference>
<proteinExistence type="predicted"/>
<name>A0A845QDD3_9HYPH</name>
<gene>
    <name evidence="1" type="ORF">GTQ45_10830</name>
</gene>
<sequence length="182" mass="20072">MPPARPDLRSLPRPRLTFQRLGVQLDHLTRKAFTKFGFPDDHVVTRWQEIVGPELARMTSPERLSRPQKGTSGGSTLTVRVAGAAALEMQHMAPQIIDRINAFYGRPMVGRLKLVQGPLPADLEPHLRRATRIGAGARPARRTPLFGTPEPTARLTADANIDDPELAGALARLARAIENRNK</sequence>
<keyword evidence="2" id="KW-1185">Reference proteome</keyword>
<evidence type="ECO:0000313" key="2">
    <source>
        <dbReference type="Proteomes" id="UP000470384"/>
    </source>
</evidence>
<dbReference type="RefSeq" id="WP_160588298.1">
    <property type="nucleotide sequence ID" value="NZ_BMHN01000001.1"/>
</dbReference>
<evidence type="ECO:0000313" key="1">
    <source>
        <dbReference type="EMBL" id="NBG96226.1"/>
    </source>
</evidence>
<accession>A0A845QDD3</accession>